<dbReference type="OMA" id="CPMELMK"/>
<evidence type="ECO:0000256" key="7">
    <source>
        <dbReference type="ARBA" id="ARBA00048277"/>
    </source>
</evidence>
<evidence type="ECO:0000313" key="12">
    <source>
        <dbReference type="WBParaSite" id="SRAE_2000412900.1"/>
    </source>
</evidence>
<dbReference type="InterPro" id="IPR020845">
    <property type="entry name" value="AMP-binding_CS"/>
</dbReference>
<feature type="domain" description="AMP-dependent synthetase/ligase" evidence="8">
    <location>
        <begin position="50"/>
        <end position="424"/>
    </location>
</feature>
<proteinExistence type="inferred from homology"/>
<dbReference type="PROSITE" id="PS00455">
    <property type="entry name" value="AMP_BINDING"/>
    <property type="match status" value="1"/>
</dbReference>
<reference evidence="12" key="2">
    <citation type="submission" date="2020-12" db="UniProtKB">
        <authorList>
            <consortium name="WormBaseParasite"/>
        </authorList>
    </citation>
    <scope>IDENTIFICATION</scope>
</reference>
<keyword evidence="11" id="KW-1185">Reference proteome</keyword>
<organism evidence="10">
    <name type="scientific">Strongyloides ratti</name>
    <name type="common">Parasitic roundworm</name>
    <dbReference type="NCBI Taxonomy" id="34506"/>
    <lineage>
        <taxon>Eukaryota</taxon>
        <taxon>Metazoa</taxon>
        <taxon>Ecdysozoa</taxon>
        <taxon>Nematoda</taxon>
        <taxon>Chromadorea</taxon>
        <taxon>Rhabditida</taxon>
        <taxon>Tylenchina</taxon>
        <taxon>Panagrolaimomorpha</taxon>
        <taxon>Strongyloidoidea</taxon>
        <taxon>Strongyloididae</taxon>
        <taxon>Strongyloides</taxon>
    </lineage>
</organism>
<dbReference type="Pfam" id="PF13193">
    <property type="entry name" value="AMP-binding_C"/>
    <property type="match status" value="1"/>
</dbReference>
<gene>
    <name evidence="10 12 13" type="ORF">SRAE_2000412900</name>
</gene>
<evidence type="ECO:0000313" key="11">
    <source>
        <dbReference type="Proteomes" id="UP000035682"/>
    </source>
</evidence>
<name>A0A090LPK9_STRRB</name>
<evidence type="ECO:0000256" key="6">
    <source>
        <dbReference type="ARBA" id="ARBA00047319"/>
    </source>
</evidence>
<dbReference type="EC" id="6.2.1.2" evidence="4"/>
<dbReference type="PANTHER" id="PTHR43201:SF5">
    <property type="entry name" value="MEDIUM-CHAIN ACYL-COA LIGASE ACSF2, MITOCHONDRIAL"/>
    <property type="match status" value="1"/>
</dbReference>
<dbReference type="CTD" id="36381850"/>
<evidence type="ECO:0000256" key="1">
    <source>
        <dbReference type="ARBA" id="ARBA00006432"/>
    </source>
</evidence>
<dbReference type="Proteomes" id="UP000035682">
    <property type="component" value="Unplaced"/>
</dbReference>
<evidence type="ECO:0000256" key="5">
    <source>
        <dbReference type="ARBA" id="ARBA00039638"/>
    </source>
</evidence>
<protein>
    <recommendedName>
        <fullName evidence="5">Medium-chain acyl-CoA ligase ACSF2, mitochondrial</fullName>
        <ecNumber evidence="4">6.2.1.2</ecNumber>
    </recommendedName>
</protein>
<comment type="similarity">
    <text evidence="1">Belongs to the ATP-dependent AMP-binding enzyme family.</text>
</comment>
<dbReference type="RefSeq" id="XP_024508680.1">
    <property type="nucleotide sequence ID" value="XM_024642961.1"/>
</dbReference>
<dbReference type="WormBase" id="SRAE_2000412900">
    <property type="protein sequence ID" value="SRP08219"/>
    <property type="gene ID" value="WBGene00264357"/>
</dbReference>
<dbReference type="WBParaSite" id="SRAE_2000412900.1">
    <property type="protein sequence ID" value="SRAE_2000412900.1"/>
    <property type="gene ID" value="WBGene00264357"/>
</dbReference>
<evidence type="ECO:0000256" key="3">
    <source>
        <dbReference type="ARBA" id="ARBA00037247"/>
    </source>
</evidence>
<dbReference type="EMBL" id="LN609529">
    <property type="protein sequence ID" value="CEF69480.1"/>
    <property type="molecule type" value="Genomic_DNA"/>
</dbReference>
<evidence type="ECO:0000256" key="2">
    <source>
        <dbReference type="ARBA" id="ARBA00022598"/>
    </source>
</evidence>
<dbReference type="GO" id="GO:0006631">
    <property type="term" value="P:fatty acid metabolic process"/>
    <property type="evidence" value="ECO:0007669"/>
    <property type="project" value="TreeGrafter"/>
</dbReference>
<comment type="catalytic activity">
    <reaction evidence="7">
        <text>a medium-chain fatty acid + ATP + CoA = a medium-chain fatty acyl-CoA + AMP + diphosphate</text>
        <dbReference type="Rhea" id="RHEA:48340"/>
        <dbReference type="ChEBI" id="CHEBI:30616"/>
        <dbReference type="ChEBI" id="CHEBI:33019"/>
        <dbReference type="ChEBI" id="CHEBI:57287"/>
        <dbReference type="ChEBI" id="CHEBI:59558"/>
        <dbReference type="ChEBI" id="CHEBI:90546"/>
        <dbReference type="ChEBI" id="CHEBI:456215"/>
        <dbReference type="EC" id="6.2.1.2"/>
    </reaction>
</comment>
<evidence type="ECO:0000256" key="4">
    <source>
        <dbReference type="ARBA" id="ARBA00039009"/>
    </source>
</evidence>
<dbReference type="PANTHER" id="PTHR43201">
    <property type="entry name" value="ACYL-COA SYNTHETASE"/>
    <property type="match status" value="1"/>
</dbReference>
<comment type="function">
    <text evidence="3">Acyl-CoA synthases catalyze the initial reaction in fatty acid metabolism, by forming a thioester with CoA. Has some preference toward medium-chain substrates. Plays a role in adipocyte differentiation.</text>
</comment>
<dbReference type="STRING" id="34506.A0A090LPK9"/>
<keyword evidence="2" id="KW-0436">Ligase</keyword>
<evidence type="ECO:0000259" key="8">
    <source>
        <dbReference type="Pfam" id="PF00501"/>
    </source>
</evidence>
<dbReference type="Gene3D" id="2.30.38.10">
    <property type="entry name" value="Luciferase, Domain 3"/>
    <property type="match status" value="1"/>
</dbReference>
<dbReference type="SUPFAM" id="SSF56801">
    <property type="entry name" value="Acetyl-CoA synthetase-like"/>
    <property type="match status" value="1"/>
</dbReference>
<dbReference type="InterPro" id="IPR045851">
    <property type="entry name" value="AMP-bd_C_sf"/>
</dbReference>
<dbReference type="AlphaFoldDB" id="A0A090LPK9"/>
<evidence type="ECO:0000259" key="9">
    <source>
        <dbReference type="Pfam" id="PF13193"/>
    </source>
</evidence>
<dbReference type="Gene3D" id="3.30.300.30">
    <property type="match status" value="1"/>
</dbReference>
<feature type="domain" description="AMP-binding enzyme C-terminal" evidence="9">
    <location>
        <begin position="475"/>
        <end position="554"/>
    </location>
</feature>
<dbReference type="FunFam" id="3.30.300.30:FF:000008">
    <property type="entry name" value="2,3-dihydroxybenzoate-AMP ligase"/>
    <property type="match status" value="1"/>
</dbReference>
<dbReference type="InterPro" id="IPR025110">
    <property type="entry name" value="AMP-bd_C"/>
</dbReference>
<evidence type="ECO:0000313" key="13">
    <source>
        <dbReference type="WormBase" id="SRAE_2000412900"/>
    </source>
</evidence>
<evidence type="ECO:0000313" key="10">
    <source>
        <dbReference type="EMBL" id="CEF69480.1"/>
    </source>
</evidence>
<sequence>MRFLSIRTNFKICKRFVSFVLPEERSYTHGESNIKLLPHTIGDRLIMAKNKAPDHIFINMMEQNISRNYNDFYNDCVKFGSGLIKLGMKPGEKVAIWSPNYYEWLVTSYATALNGMILVNINPGYRQDELCYALKKVGIKTIVCPKEFLSTKYYEILCKLVPEIDRLPEGSSGIKSKEFPLLKHVIVFDNKNENLRGSWKFQDICDLGGKEEEEILLKNNGKVKIDDIFNIQYTSGTTGLPKAVSLTHHESKISICSPAPLFHCIGSVCSTLAGLITCNTINIPSPIFNAEKCLQTIDKFRPQYILGTPTMFIDIMNHKNFKDYDLQCLKCIFVGGAPCTEKLCNDLIKKFNLKKFCIGYGMTELSALALTSNIDDNPYENIKKTGYILPHLECSVTNKEDQIVSHGVVGELCFRGYSIMKEYYNDEEKTRKELKKDRWFKTGDLGYMNKDGSIVITGRSKDMIIRGGENIYPTEIEQLLMKIPGIQDVQIVGVPNARLGEDVCAWICLKEDFKGIITQEDVINFCKNKITHFKIPKYILFKKKHEFPRTNSGKIQKYKIEEISIKELNLEDVPKVL</sequence>
<accession>A0A090LPK9</accession>
<dbReference type="Pfam" id="PF00501">
    <property type="entry name" value="AMP-binding"/>
    <property type="match status" value="1"/>
</dbReference>
<dbReference type="GO" id="GO:0031956">
    <property type="term" value="F:medium-chain fatty acid-CoA ligase activity"/>
    <property type="evidence" value="ECO:0007669"/>
    <property type="project" value="UniProtKB-EC"/>
</dbReference>
<dbReference type="GeneID" id="36381850"/>
<reference evidence="10 11" key="1">
    <citation type="submission" date="2014-09" db="EMBL/GenBank/DDBJ databases">
        <authorList>
            <person name="Martin A.A."/>
        </authorList>
    </citation>
    <scope>NUCLEOTIDE SEQUENCE</scope>
    <source>
        <strain evidence="11">ED321</strain>
        <strain evidence="10">ED321 Heterogonic</strain>
    </source>
</reference>
<dbReference type="InterPro" id="IPR000873">
    <property type="entry name" value="AMP-dep_synth/lig_dom"/>
</dbReference>
<dbReference type="Gene3D" id="3.40.50.980">
    <property type="match status" value="2"/>
</dbReference>
<dbReference type="OrthoDB" id="10253115at2759"/>
<comment type="catalytic activity">
    <reaction evidence="6">
        <text>octanoate + ATP + CoA = octanoyl-CoA + AMP + diphosphate</text>
        <dbReference type="Rhea" id="RHEA:33631"/>
        <dbReference type="ChEBI" id="CHEBI:25646"/>
        <dbReference type="ChEBI" id="CHEBI:30616"/>
        <dbReference type="ChEBI" id="CHEBI:33019"/>
        <dbReference type="ChEBI" id="CHEBI:57287"/>
        <dbReference type="ChEBI" id="CHEBI:57386"/>
        <dbReference type="ChEBI" id="CHEBI:456215"/>
    </reaction>
</comment>